<accession>A0A9P0HMN2</accession>
<proteinExistence type="predicted"/>
<evidence type="ECO:0000313" key="2">
    <source>
        <dbReference type="Proteomes" id="UP001152798"/>
    </source>
</evidence>
<evidence type="ECO:0000313" key="1">
    <source>
        <dbReference type="EMBL" id="CAH1404512.1"/>
    </source>
</evidence>
<sequence>MGDGVYAWNKSVGTLGEGSNILQPLTEMDGVPVLICSYCCYCLVWSSLGLRYSPFSDSPSTNNPLYRGWMCH</sequence>
<dbReference type="EMBL" id="OV725082">
    <property type="protein sequence ID" value="CAH1404512.1"/>
    <property type="molecule type" value="Genomic_DNA"/>
</dbReference>
<name>A0A9P0HMN2_NEZVI</name>
<gene>
    <name evidence="1" type="ORF">NEZAVI_LOCUS12912</name>
</gene>
<dbReference type="Proteomes" id="UP001152798">
    <property type="component" value="Chromosome 6"/>
</dbReference>
<reference evidence="1" key="1">
    <citation type="submission" date="2022-01" db="EMBL/GenBank/DDBJ databases">
        <authorList>
            <person name="King R."/>
        </authorList>
    </citation>
    <scope>NUCLEOTIDE SEQUENCE</scope>
</reference>
<keyword evidence="2" id="KW-1185">Reference proteome</keyword>
<organism evidence="1 2">
    <name type="scientific">Nezara viridula</name>
    <name type="common">Southern green stink bug</name>
    <name type="synonym">Cimex viridulus</name>
    <dbReference type="NCBI Taxonomy" id="85310"/>
    <lineage>
        <taxon>Eukaryota</taxon>
        <taxon>Metazoa</taxon>
        <taxon>Ecdysozoa</taxon>
        <taxon>Arthropoda</taxon>
        <taxon>Hexapoda</taxon>
        <taxon>Insecta</taxon>
        <taxon>Pterygota</taxon>
        <taxon>Neoptera</taxon>
        <taxon>Paraneoptera</taxon>
        <taxon>Hemiptera</taxon>
        <taxon>Heteroptera</taxon>
        <taxon>Panheteroptera</taxon>
        <taxon>Pentatomomorpha</taxon>
        <taxon>Pentatomoidea</taxon>
        <taxon>Pentatomidae</taxon>
        <taxon>Pentatominae</taxon>
        <taxon>Nezara</taxon>
    </lineage>
</organism>
<protein>
    <submittedName>
        <fullName evidence="1">Uncharacterized protein</fullName>
    </submittedName>
</protein>
<dbReference type="AlphaFoldDB" id="A0A9P0HMN2"/>